<evidence type="ECO:0000313" key="2">
    <source>
        <dbReference type="EMBL" id="JAD64331.1"/>
    </source>
</evidence>
<keyword evidence="1" id="KW-0812">Transmembrane</keyword>
<reference evidence="2" key="2">
    <citation type="journal article" date="2015" name="Data Brief">
        <title>Shoot transcriptome of the giant reed, Arundo donax.</title>
        <authorList>
            <person name="Barrero R.A."/>
            <person name="Guerrero F.D."/>
            <person name="Moolhuijzen P."/>
            <person name="Goolsby J.A."/>
            <person name="Tidwell J."/>
            <person name="Bellgard S.E."/>
            <person name="Bellgard M.I."/>
        </authorList>
    </citation>
    <scope>NUCLEOTIDE SEQUENCE</scope>
    <source>
        <tissue evidence="2">Shoot tissue taken approximately 20 cm above the soil surface</tissue>
    </source>
</reference>
<feature type="transmembrane region" description="Helical" evidence="1">
    <location>
        <begin position="60"/>
        <end position="77"/>
    </location>
</feature>
<keyword evidence="1" id="KW-0472">Membrane</keyword>
<dbReference type="EMBL" id="GBRH01233564">
    <property type="protein sequence ID" value="JAD64331.1"/>
    <property type="molecule type" value="Transcribed_RNA"/>
</dbReference>
<protein>
    <submittedName>
        <fullName evidence="2">Uncharacterized protein</fullName>
    </submittedName>
</protein>
<keyword evidence="1" id="KW-1133">Transmembrane helix</keyword>
<name>A0A0A9BLR5_ARUDO</name>
<evidence type="ECO:0000256" key="1">
    <source>
        <dbReference type="SAM" id="Phobius"/>
    </source>
</evidence>
<sequence length="87" mass="9598">MPTSPRRPRLLASPCERQGWWPVAGTASPAAGDGRGIMGPPRRAGSYKASSRWWQRTPRGGASLWVILLLVLLLRGARWRRPRGVIG</sequence>
<dbReference type="AlphaFoldDB" id="A0A0A9BLR5"/>
<organism evidence="2">
    <name type="scientific">Arundo donax</name>
    <name type="common">Giant reed</name>
    <name type="synonym">Donax arundinaceus</name>
    <dbReference type="NCBI Taxonomy" id="35708"/>
    <lineage>
        <taxon>Eukaryota</taxon>
        <taxon>Viridiplantae</taxon>
        <taxon>Streptophyta</taxon>
        <taxon>Embryophyta</taxon>
        <taxon>Tracheophyta</taxon>
        <taxon>Spermatophyta</taxon>
        <taxon>Magnoliopsida</taxon>
        <taxon>Liliopsida</taxon>
        <taxon>Poales</taxon>
        <taxon>Poaceae</taxon>
        <taxon>PACMAD clade</taxon>
        <taxon>Arundinoideae</taxon>
        <taxon>Arundineae</taxon>
        <taxon>Arundo</taxon>
    </lineage>
</organism>
<proteinExistence type="predicted"/>
<reference evidence="2" key="1">
    <citation type="submission" date="2014-09" db="EMBL/GenBank/DDBJ databases">
        <authorList>
            <person name="Magalhaes I.L.F."/>
            <person name="Oliveira U."/>
            <person name="Santos F.R."/>
            <person name="Vidigal T.H.D.A."/>
            <person name="Brescovit A.D."/>
            <person name="Santos A.J."/>
        </authorList>
    </citation>
    <scope>NUCLEOTIDE SEQUENCE</scope>
    <source>
        <tissue evidence="2">Shoot tissue taken approximately 20 cm above the soil surface</tissue>
    </source>
</reference>
<accession>A0A0A9BLR5</accession>